<dbReference type="AlphaFoldDB" id="A0AAN9QXG3"/>
<gene>
    <name evidence="1" type="ORF">VNO77_09645</name>
</gene>
<dbReference type="EMBL" id="JAYMYQ010000002">
    <property type="protein sequence ID" value="KAK7350736.1"/>
    <property type="molecule type" value="Genomic_DNA"/>
</dbReference>
<evidence type="ECO:0000313" key="2">
    <source>
        <dbReference type="Proteomes" id="UP001367508"/>
    </source>
</evidence>
<sequence>MVTSVNEFKLTSATAVTVSVWHISHVRVEPKVDDFRVPISSRTYLKTRFDVKFVFICPTYCPLYPIFTKDKTLKPLSFFVFLTPDQLCSSSF</sequence>
<protein>
    <submittedName>
        <fullName evidence="1">Uncharacterized protein</fullName>
    </submittedName>
</protein>
<keyword evidence="2" id="KW-1185">Reference proteome</keyword>
<name>A0AAN9QXG3_CANGL</name>
<reference evidence="1 2" key="1">
    <citation type="submission" date="2024-01" db="EMBL/GenBank/DDBJ databases">
        <title>The genomes of 5 underutilized Papilionoideae crops provide insights into root nodulation and disease resistanc.</title>
        <authorList>
            <person name="Jiang F."/>
        </authorList>
    </citation>
    <scope>NUCLEOTIDE SEQUENCE [LARGE SCALE GENOMIC DNA]</scope>
    <source>
        <strain evidence="1">LVBAO_FW01</strain>
        <tissue evidence="1">Leaves</tissue>
    </source>
</reference>
<dbReference type="Proteomes" id="UP001367508">
    <property type="component" value="Unassembled WGS sequence"/>
</dbReference>
<accession>A0AAN9QXG3</accession>
<organism evidence="1 2">
    <name type="scientific">Canavalia gladiata</name>
    <name type="common">Sword bean</name>
    <name type="synonym">Dolichos gladiatus</name>
    <dbReference type="NCBI Taxonomy" id="3824"/>
    <lineage>
        <taxon>Eukaryota</taxon>
        <taxon>Viridiplantae</taxon>
        <taxon>Streptophyta</taxon>
        <taxon>Embryophyta</taxon>
        <taxon>Tracheophyta</taxon>
        <taxon>Spermatophyta</taxon>
        <taxon>Magnoliopsida</taxon>
        <taxon>eudicotyledons</taxon>
        <taxon>Gunneridae</taxon>
        <taxon>Pentapetalae</taxon>
        <taxon>rosids</taxon>
        <taxon>fabids</taxon>
        <taxon>Fabales</taxon>
        <taxon>Fabaceae</taxon>
        <taxon>Papilionoideae</taxon>
        <taxon>50 kb inversion clade</taxon>
        <taxon>NPAAA clade</taxon>
        <taxon>indigoferoid/millettioid clade</taxon>
        <taxon>Phaseoleae</taxon>
        <taxon>Canavalia</taxon>
    </lineage>
</organism>
<comment type="caution">
    <text evidence="1">The sequence shown here is derived from an EMBL/GenBank/DDBJ whole genome shotgun (WGS) entry which is preliminary data.</text>
</comment>
<proteinExistence type="predicted"/>
<evidence type="ECO:0000313" key="1">
    <source>
        <dbReference type="EMBL" id="KAK7350736.1"/>
    </source>
</evidence>